<protein>
    <submittedName>
        <fullName evidence="1">Uncharacterized protein</fullName>
    </submittedName>
</protein>
<gene>
    <name evidence="1" type="ORF">DGAL_LOCUS10113</name>
</gene>
<evidence type="ECO:0000313" key="1">
    <source>
        <dbReference type="EMBL" id="CAH0106943.1"/>
    </source>
</evidence>
<comment type="caution">
    <text evidence="1">The sequence shown here is derived from an EMBL/GenBank/DDBJ whole genome shotgun (WGS) entry which is preliminary data.</text>
</comment>
<organism evidence="1 2">
    <name type="scientific">Daphnia galeata</name>
    <dbReference type="NCBI Taxonomy" id="27404"/>
    <lineage>
        <taxon>Eukaryota</taxon>
        <taxon>Metazoa</taxon>
        <taxon>Ecdysozoa</taxon>
        <taxon>Arthropoda</taxon>
        <taxon>Crustacea</taxon>
        <taxon>Branchiopoda</taxon>
        <taxon>Diplostraca</taxon>
        <taxon>Cladocera</taxon>
        <taxon>Anomopoda</taxon>
        <taxon>Daphniidae</taxon>
        <taxon>Daphnia</taxon>
    </lineage>
</organism>
<name>A0A8J2W699_9CRUS</name>
<dbReference type="EMBL" id="CAKKLH010000246">
    <property type="protein sequence ID" value="CAH0106943.1"/>
    <property type="molecule type" value="Genomic_DNA"/>
</dbReference>
<accession>A0A8J2W699</accession>
<proteinExistence type="predicted"/>
<evidence type="ECO:0000313" key="2">
    <source>
        <dbReference type="Proteomes" id="UP000789390"/>
    </source>
</evidence>
<keyword evidence="2" id="KW-1185">Reference proteome</keyword>
<reference evidence="1" key="1">
    <citation type="submission" date="2021-11" db="EMBL/GenBank/DDBJ databases">
        <authorList>
            <person name="Schell T."/>
        </authorList>
    </citation>
    <scope>NUCLEOTIDE SEQUENCE</scope>
    <source>
        <strain evidence="1">M5</strain>
    </source>
</reference>
<dbReference type="AlphaFoldDB" id="A0A8J2W699"/>
<sequence length="37" mass="4393">MNLPKWQAMLRALGGDREILKRLSKCDLTLLHWKKKT</sequence>
<dbReference type="Proteomes" id="UP000789390">
    <property type="component" value="Unassembled WGS sequence"/>
</dbReference>